<sequence>MGIGGGIALLVIGAILAFGVSDNLAAVDLTVIGYICMGAGVLTLVLALVLNRQRAHTSHREVVERYDGRTPPAPPAA</sequence>
<comment type="caution">
    <text evidence="3">The sequence shown here is derived from an EMBL/GenBank/DDBJ whole genome shotgun (WGS) entry which is preliminary data.</text>
</comment>
<name>A0A3M2J942_9CELL</name>
<evidence type="ECO:0000256" key="1">
    <source>
        <dbReference type="SAM" id="Phobius"/>
    </source>
</evidence>
<evidence type="ECO:0000313" key="3">
    <source>
        <dbReference type="EMBL" id="RMI08656.1"/>
    </source>
</evidence>
<proteinExistence type="predicted"/>
<feature type="domain" description="DUF6458" evidence="2">
    <location>
        <begin position="1"/>
        <end position="60"/>
    </location>
</feature>
<feature type="transmembrane region" description="Helical" evidence="1">
    <location>
        <begin position="31"/>
        <end position="50"/>
    </location>
</feature>
<evidence type="ECO:0000313" key="4">
    <source>
        <dbReference type="Proteomes" id="UP000269289"/>
    </source>
</evidence>
<evidence type="ECO:0000259" key="2">
    <source>
        <dbReference type="Pfam" id="PF20059"/>
    </source>
</evidence>
<dbReference type="AlphaFoldDB" id="A0A3M2J942"/>
<keyword evidence="1" id="KW-1133">Transmembrane helix</keyword>
<dbReference type="Pfam" id="PF20059">
    <property type="entry name" value="DUF6458"/>
    <property type="match status" value="1"/>
</dbReference>
<accession>A0A3M2J942</accession>
<keyword evidence="4" id="KW-1185">Reference proteome</keyword>
<dbReference type="Proteomes" id="UP000269289">
    <property type="component" value="Unassembled WGS sequence"/>
</dbReference>
<gene>
    <name evidence="3" type="ORF">EBM89_13580</name>
</gene>
<keyword evidence="1" id="KW-0472">Membrane</keyword>
<organism evidence="3 4">
    <name type="scientific">Cellulomonas triticagri</name>
    <dbReference type="NCBI Taxonomy" id="2483352"/>
    <lineage>
        <taxon>Bacteria</taxon>
        <taxon>Bacillati</taxon>
        <taxon>Actinomycetota</taxon>
        <taxon>Actinomycetes</taxon>
        <taxon>Micrococcales</taxon>
        <taxon>Cellulomonadaceae</taxon>
        <taxon>Cellulomonas</taxon>
    </lineage>
</organism>
<keyword evidence="1" id="KW-0812">Transmembrane</keyword>
<dbReference type="RefSeq" id="WP_122149958.1">
    <property type="nucleotide sequence ID" value="NZ_RFFI01000076.1"/>
</dbReference>
<dbReference type="EMBL" id="RFFI01000076">
    <property type="protein sequence ID" value="RMI08656.1"/>
    <property type="molecule type" value="Genomic_DNA"/>
</dbReference>
<dbReference type="InterPro" id="IPR045597">
    <property type="entry name" value="DUF6458"/>
</dbReference>
<protein>
    <recommendedName>
        <fullName evidence="2">DUF6458 domain-containing protein</fullName>
    </recommendedName>
</protein>
<reference evidence="3 4" key="1">
    <citation type="submission" date="2018-10" db="EMBL/GenBank/DDBJ databases">
        <title>Isolation, diversity and antifungal activity of actinobacteria from wheat.</title>
        <authorList>
            <person name="Han C."/>
        </authorList>
    </citation>
    <scope>NUCLEOTIDE SEQUENCE [LARGE SCALE GENOMIC DNA]</scope>
    <source>
        <strain evidence="3 4">NEAU-YY56</strain>
    </source>
</reference>